<organism evidence="2 3">
    <name type="scientific">Pseudallescheria apiosperma</name>
    <name type="common">Scedosporium apiospermum</name>
    <dbReference type="NCBI Taxonomy" id="563466"/>
    <lineage>
        <taxon>Eukaryota</taxon>
        <taxon>Fungi</taxon>
        <taxon>Dikarya</taxon>
        <taxon>Ascomycota</taxon>
        <taxon>Pezizomycotina</taxon>
        <taxon>Sordariomycetes</taxon>
        <taxon>Hypocreomycetidae</taxon>
        <taxon>Microascales</taxon>
        <taxon>Microascaceae</taxon>
        <taxon>Scedosporium</taxon>
    </lineage>
</organism>
<evidence type="ECO:0008006" key="4">
    <source>
        <dbReference type="Google" id="ProtNLM"/>
    </source>
</evidence>
<comment type="similarity">
    <text evidence="1">Belongs to the methyltransferase superfamily. LaeA methyltransferase family.</text>
</comment>
<evidence type="ECO:0000256" key="1">
    <source>
        <dbReference type="ARBA" id="ARBA00038158"/>
    </source>
</evidence>
<reference evidence="2 3" key="1">
    <citation type="journal article" date="2014" name="Genome Announc.">
        <title>Draft genome sequence of the pathogenic fungus Scedosporium apiospermum.</title>
        <authorList>
            <person name="Vandeputte P."/>
            <person name="Ghamrawi S."/>
            <person name="Rechenmann M."/>
            <person name="Iltis A."/>
            <person name="Giraud S."/>
            <person name="Fleury M."/>
            <person name="Thornton C."/>
            <person name="Delhaes L."/>
            <person name="Meyer W."/>
            <person name="Papon N."/>
            <person name="Bouchara J.P."/>
        </authorList>
    </citation>
    <scope>NUCLEOTIDE SEQUENCE [LARGE SCALE GENOMIC DNA]</scope>
    <source>
        <strain evidence="2 3">IHEM 14462</strain>
    </source>
</reference>
<name>A0A084G6Q6_PSEDA</name>
<evidence type="ECO:0000313" key="2">
    <source>
        <dbReference type="EMBL" id="KEZ43018.1"/>
    </source>
</evidence>
<dbReference type="Gene3D" id="3.40.50.150">
    <property type="entry name" value="Vaccinia Virus protein VP39"/>
    <property type="match status" value="1"/>
</dbReference>
<dbReference type="VEuPathDB" id="FungiDB:SAPIO_CDS5090"/>
<sequence>MTETTASKNQQFFNEQASSYDTRHQKTIDQLIAHIQKRKDFIGARWVADDDENDDGSHADGKPVRFLDYACGTGLVSRALAPYTTQCVGIDISENMVASYNARAQNQGLSKDEMHAYQGNLLNKEDPNPSSLSSADLFNFDVAAVGLGAHHFEDPDFAARQIAARLRPGGVFFIVDFLPHDHVDGHAHKAAHTVTHHGFSEERVREMFTAAGVGKGFAMVEMGSGVVFAGMGKDGKEMERRVFLARGEKESGSCL</sequence>
<keyword evidence="3" id="KW-1185">Reference proteome</keyword>
<dbReference type="KEGG" id="sapo:SAPIO_CDS5090"/>
<dbReference type="InterPro" id="IPR029063">
    <property type="entry name" value="SAM-dependent_MTases_sf"/>
</dbReference>
<evidence type="ECO:0000313" key="3">
    <source>
        <dbReference type="Proteomes" id="UP000028545"/>
    </source>
</evidence>
<proteinExistence type="inferred from homology"/>
<dbReference type="OrthoDB" id="3647at2759"/>
<gene>
    <name evidence="2" type="ORF">SAPIO_CDS5090</name>
</gene>
<dbReference type="GeneID" id="27724162"/>
<dbReference type="OMA" id="HHFDKPD"/>
<protein>
    <recommendedName>
        <fullName evidence="4">Methyltransferase domain-containing protein</fullName>
    </recommendedName>
</protein>
<dbReference type="PANTHER" id="PTHR43591:SF108">
    <property type="entry name" value="S-ADENOSYL-L-METHIONINE-DEPENDENT METHYLTRANSFERASE"/>
    <property type="match status" value="1"/>
</dbReference>
<dbReference type="Pfam" id="PF13489">
    <property type="entry name" value="Methyltransf_23"/>
    <property type="match status" value="1"/>
</dbReference>
<dbReference type="Proteomes" id="UP000028545">
    <property type="component" value="Unassembled WGS sequence"/>
</dbReference>
<dbReference type="CDD" id="cd02440">
    <property type="entry name" value="AdoMet_MTases"/>
    <property type="match status" value="1"/>
</dbReference>
<accession>A0A084G6Q6</accession>
<dbReference type="RefSeq" id="XP_016642817.1">
    <property type="nucleotide sequence ID" value="XM_016787486.1"/>
</dbReference>
<dbReference type="PANTHER" id="PTHR43591">
    <property type="entry name" value="METHYLTRANSFERASE"/>
    <property type="match status" value="1"/>
</dbReference>
<dbReference type="HOGENOM" id="CLU_037990_1_0_1"/>
<dbReference type="SUPFAM" id="SSF53335">
    <property type="entry name" value="S-adenosyl-L-methionine-dependent methyltransferases"/>
    <property type="match status" value="1"/>
</dbReference>
<dbReference type="AlphaFoldDB" id="A0A084G6Q6"/>
<comment type="caution">
    <text evidence="2">The sequence shown here is derived from an EMBL/GenBank/DDBJ whole genome shotgun (WGS) entry which is preliminary data.</text>
</comment>
<dbReference type="EMBL" id="JOWA01000097">
    <property type="protein sequence ID" value="KEZ43018.1"/>
    <property type="molecule type" value="Genomic_DNA"/>
</dbReference>